<organism evidence="2 3">
    <name type="scientific">Antrodiella citrinella</name>
    <dbReference type="NCBI Taxonomy" id="2447956"/>
    <lineage>
        <taxon>Eukaryota</taxon>
        <taxon>Fungi</taxon>
        <taxon>Dikarya</taxon>
        <taxon>Basidiomycota</taxon>
        <taxon>Agaricomycotina</taxon>
        <taxon>Agaricomycetes</taxon>
        <taxon>Polyporales</taxon>
        <taxon>Steccherinaceae</taxon>
        <taxon>Antrodiella</taxon>
    </lineage>
</organism>
<name>A0A4S4LY86_9APHY</name>
<protein>
    <recommendedName>
        <fullName evidence="1">DUF6532 domain-containing protein</fullName>
    </recommendedName>
</protein>
<proteinExistence type="predicted"/>
<evidence type="ECO:0000313" key="2">
    <source>
        <dbReference type="EMBL" id="THH17455.1"/>
    </source>
</evidence>
<feature type="domain" description="DUF6532" evidence="1">
    <location>
        <begin position="228"/>
        <end position="427"/>
    </location>
</feature>
<dbReference type="InterPro" id="IPR045341">
    <property type="entry name" value="DUF6532"/>
</dbReference>
<evidence type="ECO:0000259" key="1">
    <source>
        <dbReference type="Pfam" id="PF20149"/>
    </source>
</evidence>
<dbReference type="OrthoDB" id="3268553at2759"/>
<sequence length="487" mass="53470">MPAPACMTTRKTNGVTPMPTEKIRLLAAEQLAKAKKLAKEQDLEKKKKLRQQEAQEALDAEVEYQAAIKKAARKKALAQAVAGFNAEELMEIDDDPEADELDEEDKEEMVLSKKCKAIIGSDDEDGEESDRPAPAKVRRVTAAGLAHGGVPTINVSQPKIIVSKLPAHKNKPTAAVPSTPTKRVLLDADGNPESWVEPPAQSVPGAHETVKMRMKDRTPTSRAVFRKANTIFRVCLATRDGFPTPVQIEQQTKASYAQACEELGPEFSGYKVRNGEDVVRGLIGQRCSQMRGELRTKARNLVASFYDIDACALSVDEIKNLVSALTDKSAFTFSNPMRREGLFAHPIIPELIASQWFTGQRGSPEGLAYNAAFNPVPAPLIALVSTAVCCGLKDWETGSRCESKDNAFEGSVYDKVYRTQLRRLESWQSRSPAFYDGFCKQLYDKCWKLSGKKAASNSDSEDDEMDEMDFEAEAARAGLSTEVTAAT</sequence>
<gene>
    <name evidence="2" type="ORF">EUX98_g9133</name>
</gene>
<dbReference type="Proteomes" id="UP000308730">
    <property type="component" value="Unassembled WGS sequence"/>
</dbReference>
<dbReference type="Pfam" id="PF20149">
    <property type="entry name" value="DUF6532"/>
    <property type="match status" value="1"/>
</dbReference>
<dbReference type="AlphaFoldDB" id="A0A4S4LY86"/>
<comment type="caution">
    <text evidence="2">The sequence shown here is derived from an EMBL/GenBank/DDBJ whole genome shotgun (WGS) entry which is preliminary data.</text>
</comment>
<reference evidence="2 3" key="1">
    <citation type="submission" date="2019-02" db="EMBL/GenBank/DDBJ databases">
        <title>Genome sequencing of the rare red list fungi Antrodiella citrinella (Flaviporus citrinellus).</title>
        <authorList>
            <person name="Buettner E."/>
            <person name="Kellner H."/>
        </authorList>
    </citation>
    <scope>NUCLEOTIDE SEQUENCE [LARGE SCALE GENOMIC DNA]</scope>
    <source>
        <strain evidence="2 3">DSM 108506</strain>
    </source>
</reference>
<accession>A0A4S4LY86</accession>
<evidence type="ECO:0000313" key="3">
    <source>
        <dbReference type="Proteomes" id="UP000308730"/>
    </source>
</evidence>
<dbReference type="EMBL" id="SGPM01000653">
    <property type="protein sequence ID" value="THH17455.1"/>
    <property type="molecule type" value="Genomic_DNA"/>
</dbReference>
<keyword evidence="3" id="KW-1185">Reference proteome</keyword>